<dbReference type="Gene3D" id="3.30.2000.30">
    <property type="match status" value="1"/>
</dbReference>
<dbReference type="STRING" id="1166337.SAMN05192580_2239"/>
<evidence type="ECO:0000313" key="1">
    <source>
        <dbReference type="EMBL" id="SFR98033.1"/>
    </source>
</evidence>
<evidence type="ECO:0008006" key="3">
    <source>
        <dbReference type="Google" id="ProtNLM"/>
    </source>
</evidence>
<accession>A0A1I6L3H1</accession>
<dbReference type="EMBL" id="FOZG01000002">
    <property type="protein sequence ID" value="SFR98033.1"/>
    <property type="molecule type" value="Genomic_DNA"/>
</dbReference>
<dbReference type="Pfam" id="PF11367">
    <property type="entry name" value="Tail_completion_gp17"/>
    <property type="match status" value="1"/>
</dbReference>
<dbReference type="OrthoDB" id="7450850at2"/>
<protein>
    <recommendedName>
        <fullName evidence="3">DUF3168 domain-containing protein</fullName>
    </recommendedName>
</protein>
<dbReference type="InterPro" id="IPR053745">
    <property type="entry name" value="Viral_Tail_Comp_sf"/>
</dbReference>
<keyword evidence="2" id="KW-1185">Reference proteome</keyword>
<dbReference type="RefSeq" id="WP_093314578.1">
    <property type="nucleotide sequence ID" value="NZ_FOZG01000002.1"/>
</dbReference>
<organism evidence="1 2">
    <name type="scientific">Sphingomonas jatrophae</name>
    <dbReference type="NCBI Taxonomy" id="1166337"/>
    <lineage>
        <taxon>Bacteria</taxon>
        <taxon>Pseudomonadati</taxon>
        <taxon>Pseudomonadota</taxon>
        <taxon>Alphaproteobacteria</taxon>
        <taxon>Sphingomonadales</taxon>
        <taxon>Sphingomonadaceae</taxon>
        <taxon>Sphingomonas</taxon>
    </lineage>
</organism>
<dbReference type="AlphaFoldDB" id="A0A1I6L3H1"/>
<sequence>MSAVAAVQAAMVAALRGDATVAATASGVFDGPPARAAFPYVAIGETLARDWSAKGMTGRELNLAVIAWDEGGRAARLHALAAAAEAAIEGMARELDGWRIVSLVFVRSRVVRDPRGPWAAIIEFRARAVAG</sequence>
<name>A0A1I6L3H1_9SPHN</name>
<proteinExistence type="predicted"/>
<gene>
    <name evidence="1" type="ORF">SAMN05192580_2239</name>
</gene>
<reference evidence="1 2" key="1">
    <citation type="submission" date="2016-10" db="EMBL/GenBank/DDBJ databases">
        <authorList>
            <person name="de Groot N.N."/>
        </authorList>
    </citation>
    <scope>NUCLEOTIDE SEQUENCE [LARGE SCALE GENOMIC DNA]</scope>
    <source>
        <strain evidence="1 2">S5-249</strain>
    </source>
</reference>
<dbReference type="InterPro" id="IPR021508">
    <property type="entry name" value="Gp17-like"/>
</dbReference>
<evidence type="ECO:0000313" key="2">
    <source>
        <dbReference type="Proteomes" id="UP000198824"/>
    </source>
</evidence>
<dbReference type="Proteomes" id="UP000198824">
    <property type="component" value="Unassembled WGS sequence"/>
</dbReference>